<organism evidence="9 10">
    <name type="scientific">Roseibium porphyridii</name>
    <dbReference type="NCBI Taxonomy" id="2866279"/>
    <lineage>
        <taxon>Bacteria</taxon>
        <taxon>Pseudomonadati</taxon>
        <taxon>Pseudomonadota</taxon>
        <taxon>Alphaproteobacteria</taxon>
        <taxon>Hyphomicrobiales</taxon>
        <taxon>Stappiaceae</taxon>
        <taxon>Roseibium</taxon>
    </lineage>
</organism>
<reference evidence="9 10" key="1">
    <citation type="submission" date="2023-03" db="EMBL/GenBank/DDBJ databases">
        <title>Roseibium porphyridii sp. nov. and Roseibium rhodosorbium sp. nov. isolated from marine algae, Porphyridium cruentum and Rhodosorus marinus, respectively.</title>
        <authorList>
            <person name="Lee M.W."/>
            <person name="Choi B.J."/>
            <person name="Lee J.K."/>
            <person name="Choi D.G."/>
            <person name="Baek J.H."/>
            <person name="Bayburt H."/>
            <person name="Kim J.M."/>
            <person name="Han D.M."/>
            <person name="Kim K.H."/>
            <person name="Jeon C.O."/>
        </authorList>
    </citation>
    <scope>NUCLEOTIDE SEQUENCE [LARGE SCALE GENOMIC DNA]</scope>
    <source>
        <strain evidence="9 10">KMA01</strain>
    </source>
</reference>
<evidence type="ECO:0000313" key="9">
    <source>
        <dbReference type="EMBL" id="WFE89644.1"/>
    </source>
</evidence>
<evidence type="ECO:0000313" key="10">
    <source>
        <dbReference type="Proteomes" id="UP001209803"/>
    </source>
</evidence>
<evidence type="ECO:0000256" key="7">
    <source>
        <dbReference type="SAM" id="Phobius"/>
    </source>
</evidence>
<keyword evidence="10" id="KW-1185">Reference proteome</keyword>
<feature type="transmembrane region" description="Helical" evidence="7">
    <location>
        <begin position="29"/>
        <end position="50"/>
    </location>
</feature>
<evidence type="ECO:0000256" key="5">
    <source>
        <dbReference type="ARBA" id="ARBA00022989"/>
    </source>
</evidence>
<evidence type="ECO:0000256" key="1">
    <source>
        <dbReference type="ARBA" id="ARBA00004651"/>
    </source>
</evidence>
<name>A0ABY8F4C3_9HYPH</name>
<feature type="transmembrane region" description="Helical" evidence="7">
    <location>
        <begin position="114"/>
        <end position="135"/>
    </location>
</feature>
<comment type="subcellular location">
    <subcellularLocation>
        <location evidence="1">Cell membrane</location>
        <topology evidence="1">Multi-pass membrane protein</topology>
    </subcellularLocation>
</comment>
<sequence>MLFQILDYLGVAVFAVTGGIVASRKQLDFIAFLFFATLTGIGGGTLRDLLLGVPVFWVVNETYVLVCLIVSVFVWFFAHWLERLSKPLRWADAVGVAAYSVMGAAKALSVGDTILVAILMGVSTATFGGILRDTIAGEPPSIVKPEIYVSAAFAGASCFVLLVQFDIPNALAAGFAALLALGLRGGAIIYGWKLPGYGSNAGRQD</sequence>
<keyword evidence="6 7" id="KW-0472">Membrane</keyword>
<dbReference type="Pfam" id="PF03458">
    <property type="entry name" value="Gly_transporter"/>
    <property type="match status" value="2"/>
</dbReference>
<keyword evidence="5 7" id="KW-1133">Transmembrane helix</keyword>
<comment type="similarity">
    <text evidence="2">Belongs to the UPF0126 family.</text>
</comment>
<feature type="transmembrane region" description="Helical" evidence="7">
    <location>
        <begin position="171"/>
        <end position="192"/>
    </location>
</feature>
<protein>
    <submittedName>
        <fullName evidence="9">Trimeric intracellular cation channel family protein</fullName>
    </submittedName>
</protein>
<dbReference type="InterPro" id="IPR005115">
    <property type="entry name" value="Gly_transporter"/>
</dbReference>
<dbReference type="EMBL" id="CP120863">
    <property type="protein sequence ID" value="WFE89644.1"/>
    <property type="molecule type" value="Genomic_DNA"/>
</dbReference>
<evidence type="ECO:0000256" key="6">
    <source>
        <dbReference type="ARBA" id="ARBA00023136"/>
    </source>
</evidence>
<keyword evidence="4 7" id="KW-0812">Transmembrane</keyword>
<accession>A0ABY8F4C3</accession>
<feature type="transmembrane region" description="Helical" evidence="7">
    <location>
        <begin position="6"/>
        <end position="22"/>
    </location>
</feature>
<feature type="domain" description="Glycine transporter" evidence="8">
    <location>
        <begin position="90"/>
        <end position="162"/>
    </location>
</feature>
<evidence type="ECO:0000256" key="3">
    <source>
        <dbReference type="ARBA" id="ARBA00022475"/>
    </source>
</evidence>
<dbReference type="PANTHER" id="PTHR30506:SF3">
    <property type="entry name" value="UPF0126 INNER MEMBRANE PROTEIN YADS-RELATED"/>
    <property type="match status" value="1"/>
</dbReference>
<evidence type="ECO:0000256" key="2">
    <source>
        <dbReference type="ARBA" id="ARBA00008193"/>
    </source>
</evidence>
<feature type="transmembrane region" description="Helical" evidence="7">
    <location>
        <begin position="62"/>
        <end position="81"/>
    </location>
</feature>
<dbReference type="Proteomes" id="UP001209803">
    <property type="component" value="Chromosome"/>
</dbReference>
<feature type="domain" description="Glycine transporter" evidence="8">
    <location>
        <begin position="5"/>
        <end position="78"/>
    </location>
</feature>
<evidence type="ECO:0000259" key="8">
    <source>
        <dbReference type="Pfam" id="PF03458"/>
    </source>
</evidence>
<proteinExistence type="inferred from homology"/>
<dbReference type="PANTHER" id="PTHR30506">
    <property type="entry name" value="INNER MEMBRANE PROTEIN"/>
    <property type="match status" value="1"/>
</dbReference>
<dbReference type="RefSeq" id="WP_152503909.1">
    <property type="nucleotide sequence ID" value="NZ_CP120863.1"/>
</dbReference>
<gene>
    <name evidence="9" type="ORF">K1718_26405</name>
</gene>
<keyword evidence="3" id="KW-1003">Cell membrane</keyword>
<feature type="transmembrane region" description="Helical" evidence="7">
    <location>
        <begin position="147"/>
        <end position="165"/>
    </location>
</feature>
<evidence type="ECO:0000256" key="4">
    <source>
        <dbReference type="ARBA" id="ARBA00022692"/>
    </source>
</evidence>